<dbReference type="EMBL" id="CP089275">
    <property type="protein sequence ID" value="USP75518.1"/>
    <property type="molecule type" value="Genomic_DNA"/>
</dbReference>
<organism evidence="2 3">
    <name type="scientific">Curvularia clavata</name>
    <dbReference type="NCBI Taxonomy" id="95742"/>
    <lineage>
        <taxon>Eukaryota</taxon>
        <taxon>Fungi</taxon>
        <taxon>Dikarya</taxon>
        <taxon>Ascomycota</taxon>
        <taxon>Pezizomycotina</taxon>
        <taxon>Dothideomycetes</taxon>
        <taxon>Pleosporomycetidae</taxon>
        <taxon>Pleosporales</taxon>
        <taxon>Pleosporineae</taxon>
        <taxon>Pleosporaceae</taxon>
        <taxon>Curvularia</taxon>
    </lineage>
</organism>
<dbReference type="PANTHER" id="PTHR35910">
    <property type="entry name" value="2EXR DOMAIN-CONTAINING PROTEIN"/>
    <property type="match status" value="1"/>
</dbReference>
<gene>
    <name evidence="2" type="ORF">yc1106_02792</name>
</gene>
<accession>A0A9Q9DPS6</accession>
<proteinExistence type="predicted"/>
<dbReference type="PANTHER" id="PTHR35910:SF1">
    <property type="entry name" value="2EXR DOMAIN-CONTAINING PROTEIN"/>
    <property type="match status" value="1"/>
</dbReference>
<dbReference type="Proteomes" id="UP001056012">
    <property type="component" value="Chromosome 2"/>
</dbReference>
<evidence type="ECO:0000313" key="3">
    <source>
        <dbReference type="Proteomes" id="UP001056012"/>
    </source>
</evidence>
<dbReference type="AlphaFoldDB" id="A0A9Q9DPS6"/>
<reference evidence="2" key="1">
    <citation type="submission" date="2021-12" db="EMBL/GenBank/DDBJ databases">
        <title>Curvularia clavata genome.</title>
        <authorList>
            <person name="Cao Y."/>
        </authorList>
    </citation>
    <scope>NUCLEOTIDE SEQUENCE</scope>
    <source>
        <strain evidence="2">Yc1106</strain>
    </source>
</reference>
<dbReference type="VEuPathDB" id="FungiDB:yc1106_02792"/>
<protein>
    <recommendedName>
        <fullName evidence="1">2EXR domain-containing protein</fullName>
    </recommendedName>
</protein>
<sequence>MSTFHPFPRLPYELRMRIWEMTVEPRVVNAELTHQTPTDRAYYLTSSTPVPAVLQACREARNHGLYQKAFPELAVHGCGSQYVWVDFAIDIIDIGESMFESFKPVAPSIQHLRFAREMQAEWFYYEEVEKIRYFANAREIWIVPLDGLSSCVGATEEHYWPCGEDNVFYIDPDNHERVFRGPDGEDEIDTLYGPKEWINS</sequence>
<dbReference type="InterPro" id="IPR045518">
    <property type="entry name" value="2EXR"/>
</dbReference>
<evidence type="ECO:0000313" key="2">
    <source>
        <dbReference type="EMBL" id="USP75518.1"/>
    </source>
</evidence>
<keyword evidence="3" id="KW-1185">Reference proteome</keyword>
<dbReference type="Pfam" id="PF20150">
    <property type="entry name" value="2EXR"/>
    <property type="match status" value="1"/>
</dbReference>
<dbReference type="OrthoDB" id="3473305at2759"/>
<name>A0A9Q9DPS6_CURCL</name>
<feature type="domain" description="2EXR" evidence="1">
    <location>
        <begin position="4"/>
        <end position="92"/>
    </location>
</feature>
<evidence type="ECO:0000259" key="1">
    <source>
        <dbReference type="Pfam" id="PF20150"/>
    </source>
</evidence>